<dbReference type="EMBL" id="NBTY01000071">
    <property type="protein sequence ID" value="OTP75646.1"/>
    <property type="molecule type" value="Genomic_DNA"/>
</dbReference>
<dbReference type="PANTHER" id="PTHR45033:SF2">
    <property type="entry name" value="ZINC-TYPE ALCOHOL DEHYDROGENASE-LIKE PROTEIN C1773.06C"/>
    <property type="match status" value="1"/>
</dbReference>
<evidence type="ECO:0000313" key="3">
    <source>
        <dbReference type="EMBL" id="OTP75646.1"/>
    </source>
</evidence>
<dbReference type="PANTHER" id="PTHR45033">
    <property type="match status" value="1"/>
</dbReference>
<evidence type="ECO:0000313" key="4">
    <source>
        <dbReference type="Proteomes" id="UP000194546"/>
    </source>
</evidence>
<comment type="caution">
    <text evidence="3">The sequence shown here is derived from an EMBL/GenBank/DDBJ whole genome shotgun (WGS) entry which is preliminary data.</text>
</comment>
<feature type="region of interest" description="Disordered" evidence="1">
    <location>
        <begin position="111"/>
        <end position="132"/>
    </location>
</feature>
<evidence type="ECO:0000256" key="1">
    <source>
        <dbReference type="SAM" id="MobiDB-lite"/>
    </source>
</evidence>
<gene>
    <name evidence="3" type="ORF">PAMC26510_13255</name>
</gene>
<dbReference type="AlphaFoldDB" id="A0A242MXM5"/>
<proteinExistence type="predicted"/>
<dbReference type="SUPFAM" id="SSF50129">
    <property type="entry name" value="GroES-like"/>
    <property type="match status" value="1"/>
</dbReference>
<evidence type="ECO:0000259" key="2">
    <source>
        <dbReference type="Pfam" id="PF08240"/>
    </source>
</evidence>
<dbReference type="InterPro" id="IPR052711">
    <property type="entry name" value="Zinc_ADH-like"/>
</dbReference>
<reference evidence="3 4" key="1">
    <citation type="submission" date="2017-03" db="EMBL/GenBank/DDBJ databases">
        <title>Genome analysis of strain PAMC 26510.</title>
        <authorList>
            <person name="Oh H.-M."/>
            <person name="Yang J.-A."/>
        </authorList>
    </citation>
    <scope>NUCLEOTIDE SEQUENCE [LARGE SCALE GENOMIC DNA]</scope>
    <source>
        <strain evidence="3 4">PAMC 26510</strain>
    </source>
</reference>
<feature type="domain" description="Alcohol dehydrogenase-like N-terminal" evidence="2">
    <location>
        <begin position="46"/>
        <end position="105"/>
    </location>
</feature>
<dbReference type="Gene3D" id="3.90.180.10">
    <property type="entry name" value="Medium-chain alcohol dehydrogenases, catalytic domain"/>
    <property type="match status" value="1"/>
</dbReference>
<dbReference type="Pfam" id="PF08240">
    <property type="entry name" value="ADH_N"/>
    <property type="match status" value="1"/>
</dbReference>
<dbReference type="RefSeq" id="WP_086381521.1">
    <property type="nucleotide sequence ID" value="NZ_NBTY01000071.1"/>
</dbReference>
<dbReference type="InterPro" id="IPR013154">
    <property type="entry name" value="ADH-like_N"/>
</dbReference>
<dbReference type="InterPro" id="IPR011032">
    <property type="entry name" value="GroES-like_sf"/>
</dbReference>
<sequence length="154" mass="16837">MTFHDAAEIATARSDALPETMKALEAVNFSIDSLRLTEQSVPVPRRGEILIRIKAVSLNYRDLAILSGTYIPNLLLPFVPASDACGDVVAVGPDVTRFKLGDRVTPIYTQGWHDGLPTPEQRSKKTTRASPLSASSIEVRVNTFCNATSARVRR</sequence>
<dbReference type="Proteomes" id="UP000194546">
    <property type="component" value="Unassembled WGS sequence"/>
</dbReference>
<name>A0A242MXM5_CABSO</name>
<accession>A0A242MXM5</accession>
<protein>
    <submittedName>
        <fullName evidence="3">Alcohol dehydrogenase</fullName>
    </submittedName>
</protein>
<organism evidence="3 4">
    <name type="scientific">Caballeronia sordidicola</name>
    <name type="common">Burkholderia sordidicola</name>
    <dbReference type="NCBI Taxonomy" id="196367"/>
    <lineage>
        <taxon>Bacteria</taxon>
        <taxon>Pseudomonadati</taxon>
        <taxon>Pseudomonadota</taxon>
        <taxon>Betaproteobacteria</taxon>
        <taxon>Burkholderiales</taxon>
        <taxon>Burkholderiaceae</taxon>
        <taxon>Caballeronia</taxon>
    </lineage>
</organism>